<reference evidence="2" key="1">
    <citation type="submission" date="2022-08" db="EMBL/GenBank/DDBJ databases">
        <title>A Global Phylogenomic Analysis of the Shiitake Genus Lentinula.</title>
        <authorList>
            <consortium name="DOE Joint Genome Institute"/>
            <person name="Sierra-Patev S."/>
            <person name="Min B."/>
            <person name="Naranjo-Ortiz M."/>
            <person name="Looney B."/>
            <person name="Konkel Z."/>
            <person name="Slot J.C."/>
            <person name="Sakamoto Y."/>
            <person name="Steenwyk J.L."/>
            <person name="Rokas A."/>
            <person name="Carro J."/>
            <person name="Camarero S."/>
            <person name="Ferreira P."/>
            <person name="Molpeceres G."/>
            <person name="Ruiz-Duenas F.J."/>
            <person name="Serrano A."/>
            <person name="Henrissat B."/>
            <person name="Drula E."/>
            <person name="Hughes K.W."/>
            <person name="Mata J.L."/>
            <person name="Ishikawa N.K."/>
            <person name="Vargas-Isla R."/>
            <person name="Ushijima S."/>
            <person name="Smith C.A."/>
            <person name="Ahrendt S."/>
            <person name="Andreopoulos W."/>
            <person name="He G."/>
            <person name="Labutti K."/>
            <person name="Lipzen A."/>
            <person name="Ng V."/>
            <person name="Riley R."/>
            <person name="Sandor L."/>
            <person name="Barry K."/>
            <person name="Martinez A.T."/>
            <person name="Xiao Y."/>
            <person name="Gibbons J.G."/>
            <person name="Terashima K."/>
            <person name="Grigoriev I.V."/>
            <person name="Hibbett D.S."/>
        </authorList>
    </citation>
    <scope>NUCLEOTIDE SEQUENCE</scope>
    <source>
        <strain evidence="2">RHP3577 ss4</strain>
    </source>
</reference>
<name>A0ABQ8VVM3_9AGAR</name>
<dbReference type="Proteomes" id="UP001150217">
    <property type="component" value="Unassembled WGS sequence"/>
</dbReference>
<protein>
    <submittedName>
        <fullName evidence="2">Uncharacterized protein</fullName>
    </submittedName>
</protein>
<evidence type="ECO:0000313" key="3">
    <source>
        <dbReference type="Proteomes" id="UP001150217"/>
    </source>
</evidence>
<organism evidence="2 3">
    <name type="scientific">Lentinula lateritia</name>
    <dbReference type="NCBI Taxonomy" id="40482"/>
    <lineage>
        <taxon>Eukaryota</taxon>
        <taxon>Fungi</taxon>
        <taxon>Dikarya</taxon>
        <taxon>Basidiomycota</taxon>
        <taxon>Agaricomycotina</taxon>
        <taxon>Agaricomycetes</taxon>
        <taxon>Agaricomycetidae</taxon>
        <taxon>Agaricales</taxon>
        <taxon>Marasmiineae</taxon>
        <taxon>Omphalotaceae</taxon>
        <taxon>Lentinula</taxon>
    </lineage>
</organism>
<comment type="caution">
    <text evidence="2">The sequence shown here is derived from an EMBL/GenBank/DDBJ whole genome shotgun (WGS) entry which is preliminary data.</text>
</comment>
<feature type="region of interest" description="Disordered" evidence="1">
    <location>
        <begin position="20"/>
        <end position="59"/>
    </location>
</feature>
<keyword evidence="3" id="KW-1185">Reference proteome</keyword>
<evidence type="ECO:0000256" key="1">
    <source>
        <dbReference type="SAM" id="MobiDB-lite"/>
    </source>
</evidence>
<gene>
    <name evidence="2" type="ORF">C8R41DRAFT_811215</name>
</gene>
<feature type="compositionally biased region" description="Polar residues" evidence="1">
    <location>
        <begin position="20"/>
        <end position="43"/>
    </location>
</feature>
<evidence type="ECO:0000313" key="2">
    <source>
        <dbReference type="EMBL" id="KAJ4500379.1"/>
    </source>
</evidence>
<dbReference type="EMBL" id="JANVFT010000006">
    <property type="protein sequence ID" value="KAJ4500379.1"/>
    <property type="molecule type" value="Genomic_DNA"/>
</dbReference>
<accession>A0ABQ8VVM3</accession>
<proteinExistence type="predicted"/>
<sequence>MKPVIVLGCWMSDKRIQTTTHNPIPSCPSSASKLSPRSGNHGQEPQIGRILYLERDANR</sequence>